<evidence type="ECO:0000256" key="2">
    <source>
        <dbReference type="ARBA" id="ARBA00015871"/>
    </source>
</evidence>
<evidence type="ECO:0000256" key="5">
    <source>
        <dbReference type="ARBA" id="ARBA00022606"/>
    </source>
</evidence>
<evidence type="ECO:0000256" key="12">
    <source>
        <dbReference type="ARBA" id="ARBA00023157"/>
    </source>
</evidence>
<dbReference type="PRINTS" id="PR00237">
    <property type="entry name" value="GPCRRHODOPSN"/>
</dbReference>
<evidence type="ECO:0000256" key="11">
    <source>
        <dbReference type="ARBA" id="ARBA00023136"/>
    </source>
</evidence>
<feature type="transmembrane region" description="Helical" evidence="20">
    <location>
        <begin position="151"/>
        <end position="171"/>
    </location>
</feature>
<keyword evidence="14" id="KW-0325">Glycoprotein</keyword>
<dbReference type="InterPro" id="IPR017452">
    <property type="entry name" value="GPCR_Rhodpsn_7TM"/>
</dbReference>
<evidence type="ECO:0000256" key="7">
    <source>
        <dbReference type="ARBA" id="ARBA00022925"/>
    </source>
</evidence>
<dbReference type="Gene3D" id="1.20.1070.10">
    <property type="entry name" value="Rhodopsin 7-helix transmembrane proteins"/>
    <property type="match status" value="2"/>
</dbReference>
<dbReference type="GO" id="GO:0007601">
    <property type="term" value="P:visual perception"/>
    <property type="evidence" value="ECO:0007669"/>
    <property type="project" value="UniProtKB-KW"/>
</dbReference>
<feature type="compositionally biased region" description="Polar residues" evidence="21">
    <location>
        <begin position="481"/>
        <end position="500"/>
    </location>
</feature>
<evidence type="ECO:0000256" key="21">
    <source>
        <dbReference type="SAM" id="MobiDB-lite"/>
    </source>
</evidence>
<dbReference type="PRINTS" id="PR00238">
    <property type="entry name" value="OPSIN"/>
</dbReference>
<evidence type="ECO:0000256" key="19">
    <source>
        <dbReference type="ARBA" id="ARBA00045594"/>
    </source>
</evidence>
<accession>A0A212CLP3</accession>
<comment type="caution">
    <text evidence="20">Lacks conserved residue(s) required for the propagation of feature annotation.</text>
</comment>
<keyword evidence="9 20" id="KW-0157">Chromophore</keyword>
<evidence type="ECO:0000256" key="17">
    <source>
        <dbReference type="ARBA" id="ARBA00032405"/>
    </source>
</evidence>
<dbReference type="AlphaFoldDB" id="A0A212CLP3"/>
<keyword evidence="16" id="KW-0844">Vision</keyword>
<comment type="similarity">
    <text evidence="20">Belongs to the G-protein coupled receptor 1 family. Opsin subfamily.</text>
</comment>
<dbReference type="GO" id="GO:0009881">
    <property type="term" value="F:photoreceptor activity"/>
    <property type="evidence" value="ECO:0007669"/>
    <property type="project" value="UniProtKB-KW"/>
</dbReference>
<keyword evidence="11 20" id="KW-0472">Membrane</keyword>
<keyword evidence="15 20" id="KW-0807">Transducer</keyword>
<feature type="transmembrane region" description="Helical" evidence="20">
    <location>
        <begin position="73"/>
        <end position="103"/>
    </location>
</feature>
<dbReference type="PROSITE" id="PS50262">
    <property type="entry name" value="G_PROTEIN_RECEP_F1_2"/>
    <property type="match status" value="2"/>
</dbReference>
<dbReference type="PRINTS" id="PR00574">
    <property type="entry name" value="OPSINBLUE"/>
</dbReference>
<dbReference type="SUPFAM" id="SSF81321">
    <property type="entry name" value="Family A G protein-coupled receptor-like"/>
    <property type="match status" value="2"/>
</dbReference>
<organism evidence="23 24">
    <name type="scientific">Cervus elaphus hippelaphus</name>
    <name type="common">European red deer</name>
    <dbReference type="NCBI Taxonomy" id="46360"/>
    <lineage>
        <taxon>Eukaryota</taxon>
        <taxon>Metazoa</taxon>
        <taxon>Chordata</taxon>
        <taxon>Craniata</taxon>
        <taxon>Vertebrata</taxon>
        <taxon>Euteleostomi</taxon>
        <taxon>Mammalia</taxon>
        <taxon>Eutheria</taxon>
        <taxon>Laurasiatheria</taxon>
        <taxon>Artiodactyla</taxon>
        <taxon>Ruminantia</taxon>
        <taxon>Pecora</taxon>
        <taxon>Cervidae</taxon>
        <taxon>Cervinae</taxon>
        <taxon>Cervus</taxon>
    </lineage>
</organism>
<dbReference type="Pfam" id="PF00001">
    <property type="entry name" value="7tm_1"/>
    <property type="match status" value="2"/>
</dbReference>
<evidence type="ECO:0000256" key="3">
    <source>
        <dbReference type="ARBA" id="ARBA00022543"/>
    </source>
</evidence>
<feature type="domain" description="G-protein coupled receptors family 1 profile" evidence="22">
    <location>
        <begin position="266"/>
        <end position="464"/>
    </location>
</feature>
<dbReference type="GO" id="GO:0007602">
    <property type="term" value="P:phototransduction"/>
    <property type="evidence" value="ECO:0007669"/>
    <property type="project" value="UniProtKB-KW"/>
</dbReference>
<dbReference type="EMBL" id="MKHE01000018">
    <property type="protein sequence ID" value="OWK06822.1"/>
    <property type="molecule type" value="Genomic_DNA"/>
</dbReference>
<feature type="transmembrane region" description="Helical" evidence="20">
    <location>
        <begin position="323"/>
        <end position="345"/>
    </location>
</feature>
<dbReference type="InterPro" id="IPR050125">
    <property type="entry name" value="GPCR_opsins"/>
</dbReference>
<keyword evidence="8 20" id="KW-1133">Transmembrane helix</keyword>
<keyword evidence="5 20" id="KW-0716">Sensory transduction</keyword>
<feature type="region of interest" description="Disordered" evidence="21">
    <location>
        <begin position="476"/>
        <end position="500"/>
    </location>
</feature>
<proteinExistence type="inferred from homology"/>
<keyword evidence="24" id="KW-1185">Reference proteome</keyword>
<keyword evidence="13 20" id="KW-0675">Receptor</keyword>
<evidence type="ECO:0000256" key="6">
    <source>
        <dbReference type="ARBA" id="ARBA00022692"/>
    </source>
</evidence>
<feature type="transmembrane region" description="Helical" evidence="20">
    <location>
        <begin position="365"/>
        <end position="385"/>
    </location>
</feature>
<dbReference type="GO" id="GO:0004930">
    <property type="term" value="F:G protein-coupled receptor activity"/>
    <property type="evidence" value="ECO:0007669"/>
    <property type="project" value="UniProtKB-KW"/>
</dbReference>
<evidence type="ECO:0000256" key="18">
    <source>
        <dbReference type="ARBA" id="ARBA00032716"/>
    </source>
</evidence>
<keyword evidence="10 20" id="KW-0297">G-protein coupled receptor</keyword>
<feature type="transmembrane region" description="Helical" evidence="20">
    <location>
        <begin position="109"/>
        <end position="131"/>
    </location>
</feature>
<feature type="domain" description="G-protein coupled receptors family 1 profile" evidence="22">
    <location>
        <begin position="52"/>
        <end position="229"/>
    </location>
</feature>
<dbReference type="OrthoDB" id="6142583at2759"/>
<sequence length="500" mass="56192">MSKMSEEEEFFLFKNISLVGPWGGPQYHLAPVWAFHLQAAFMGFVFFAGTPLNATVLVATLRYRKLRQPLNYILVNVSLGGFIYCIFSVFIVFINSCYGYFVFGRHVCALEAFLGCAAGLVIGWSLAFLAFERYIIICKPFGNFRFSSKHALIVVVATWIIGVGVSIPPFFGWSRFLPEGLQCSCGPDWYTVGTKYYSEYYTWFLFIFCYIVPLSLICFSYSQLLGALRAVSGFCEGQGGRGHRALDEREEWAAFMGFVFFAGTPLNATVLVATLRYRKLRQPLNYILVNVSLGGFIYCIFSVFIVFINSCYGYFVFGRHVCALEAFLGCAAGLVIGWSLAFLAFERYIIICKPFGNFRFSSKHALIVVVATWIIGVGVSIPPFFGWSRFLPEGLQCSCGPDWYTVGTKYYSEYYTWFLFIFCYIVPLSLICFSYSQLLGALRAVAAQQQESASTQKAEREFRACIMEMVCGKPMTDESEVSSSQKTEVSTVSSSQVGPN</sequence>
<evidence type="ECO:0000256" key="4">
    <source>
        <dbReference type="ARBA" id="ARBA00022553"/>
    </source>
</evidence>
<keyword evidence="7 20" id="KW-0681">Retinal protein</keyword>
<gene>
    <name evidence="23" type="ORF">Celaphus_00012232</name>
</gene>
<dbReference type="InterPro" id="IPR000276">
    <property type="entry name" value="GPCR_Rhodpsn"/>
</dbReference>
<feature type="transmembrane region" description="Helical" evidence="20">
    <location>
        <begin position="200"/>
        <end position="219"/>
    </location>
</feature>
<evidence type="ECO:0000313" key="24">
    <source>
        <dbReference type="Proteomes" id="UP000242450"/>
    </source>
</evidence>
<keyword evidence="4" id="KW-0597">Phosphoprotein</keyword>
<comment type="caution">
    <text evidence="23">The sequence shown here is derived from an EMBL/GenBank/DDBJ whole genome shotgun (WGS) entry which is preliminary data.</text>
</comment>
<dbReference type="InterPro" id="IPR001760">
    <property type="entry name" value="Opsin"/>
</dbReference>
<evidence type="ECO:0000259" key="22">
    <source>
        <dbReference type="PROSITE" id="PS50262"/>
    </source>
</evidence>
<feature type="transmembrane region" description="Helical" evidence="20">
    <location>
        <begin position="39"/>
        <end position="61"/>
    </location>
</feature>
<dbReference type="Proteomes" id="UP000242450">
    <property type="component" value="Chromosome 18"/>
</dbReference>
<evidence type="ECO:0000256" key="9">
    <source>
        <dbReference type="ARBA" id="ARBA00022991"/>
    </source>
</evidence>
<protein>
    <recommendedName>
        <fullName evidence="2">Short-wave-sensitive opsin 1</fullName>
    </recommendedName>
    <alternativeName>
        <fullName evidence="18">Blue cone photoreceptor pigment</fullName>
    </alternativeName>
    <alternativeName>
        <fullName evidence="17">Blue-sensitive opsin</fullName>
    </alternativeName>
</protein>
<dbReference type="GO" id="GO:0016020">
    <property type="term" value="C:membrane"/>
    <property type="evidence" value="ECO:0007669"/>
    <property type="project" value="UniProtKB-SubCell"/>
</dbReference>
<evidence type="ECO:0000256" key="16">
    <source>
        <dbReference type="ARBA" id="ARBA00023305"/>
    </source>
</evidence>
<evidence type="ECO:0000256" key="8">
    <source>
        <dbReference type="ARBA" id="ARBA00022989"/>
    </source>
</evidence>
<name>A0A212CLP3_CEREH</name>
<keyword evidence="12" id="KW-1015">Disulfide bond</keyword>
<evidence type="ECO:0000256" key="15">
    <source>
        <dbReference type="ARBA" id="ARBA00023224"/>
    </source>
</evidence>
<evidence type="ECO:0000256" key="13">
    <source>
        <dbReference type="ARBA" id="ARBA00023170"/>
    </source>
</evidence>
<feature type="transmembrane region" description="Helical" evidence="20">
    <location>
        <begin position="414"/>
        <end position="433"/>
    </location>
</feature>
<feature type="transmembrane region" description="Helical" evidence="20">
    <location>
        <begin position="286"/>
        <end position="317"/>
    </location>
</feature>
<dbReference type="InterPro" id="IPR001521">
    <property type="entry name" value="Opsin_blue"/>
</dbReference>
<evidence type="ECO:0000256" key="20">
    <source>
        <dbReference type="RuleBase" id="RU004951"/>
    </source>
</evidence>
<comment type="subcellular location">
    <subcellularLocation>
        <location evidence="1 20">Membrane</location>
        <topology evidence="1 20">Multi-pass membrane protein</topology>
    </subcellularLocation>
</comment>
<evidence type="ECO:0000256" key="1">
    <source>
        <dbReference type="ARBA" id="ARBA00004141"/>
    </source>
</evidence>
<evidence type="ECO:0000256" key="14">
    <source>
        <dbReference type="ARBA" id="ARBA00023180"/>
    </source>
</evidence>
<dbReference type="PANTHER" id="PTHR24240">
    <property type="entry name" value="OPSIN"/>
    <property type="match status" value="1"/>
</dbReference>
<evidence type="ECO:0000256" key="10">
    <source>
        <dbReference type="ARBA" id="ARBA00023040"/>
    </source>
</evidence>
<evidence type="ECO:0000313" key="23">
    <source>
        <dbReference type="EMBL" id="OWK06822.1"/>
    </source>
</evidence>
<keyword evidence="6 20" id="KW-0812">Transmembrane</keyword>
<keyword evidence="3 20" id="KW-0600">Photoreceptor protein</keyword>
<comment type="function">
    <text evidence="19">Visual pigments are the light-absorbing molecules that mediate vision. They consist of an apoprotein, opsin, covalently linked to cis-retinal. Required for the maintenance of cone outer segment organization in the ventral retina, but not essential for the maintenance of functioning cone photoreceptors. Involved in ensuring correct abundance and localization of retinal membrane proteins. May increase spectral sensitivity in dim light.</text>
</comment>
<reference evidence="23 24" key="1">
    <citation type="journal article" date="2018" name="Mol. Genet. Genomics">
        <title>The red deer Cervus elaphus genome CerEla1.0: sequencing, annotating, genes, and chromosomes.</title>
        <authorList>
            <person name="Bana N.A."/>
            <person name="Nyiri A."/>
            <person name="Nagy J."/>
            <person name="Frank K."/>
            <person name="Nagy T."/>
            <person name="Steger V."/>
            <person name="Schiller M."/>
            <person name="Lakatos P."/>
            <person name="Sugar L."/>
            <person name="Horn P."/>
            <person name="Barta E."/>
            <person name="Orosz L."/>
        </authorList>
    </citation>
    <scope>NUCLEOTIDE SEQUENCE [LARGE SCALE GENOMIC DNA]</scope>
    <source>
        <strain evidence="23">Hungarian</strain>
    </source>
</reference>